<organism evidence="1 2">
    <name type="scientific">Lysinibacillus xylanilyticus</name>
    <dbReference type="NCBI Taxonomy" id="582475"/>
    <lineage>
        <taxon>Bacteria</taxon>
        <taxon>Bacillati</taxon>
        <taxon>Bacillota</taxon>
        <taxon>Bacilli</taxon>
        <taxon>Bacillales</taxon>
        <taxon>Bacillaceae</taxon>
        <taxon>Lysinibacillus</taxon>
    </lineage>
</organism>
<gene>
    <name evidence="1" type="ORF">AB1300_15585</name>
</gene>
<dbReference type="EMBL" id="JBFRHK010000009">
    <property type="protein sequence ID" value="MEX3746545.1"/>
    <property type="molecule type" value="Genomic_DNA"/>
</dbReference>
<dbReference type="InterPro" id="IPR027417">
    <property type="entry name" value="P-loop_NTPase"/>
</dbReference>
<name>A0ABV3W049_9BACI</name>
<sequence>MNTIDNLAISLLSKPFTVLYGPSGTGKTRAAIELAQKINDHSALLTKQNNVKEITINSNGLIVEPSEDEVREMVTANIYNDNNFEAEKNGQLFPIQMECCSNIKFLNSSDETTYSPNGTATAKINIHIDDHLSCYKVIPVASNWSDNKSLIGYINPFGTNGETIYEITPFIELLLLANHPNNVNKPFFSILDEMNLSHVEYYLSDILSLMEISQYGENEVINFDTLKVVKRTLQLNYSKYNHYLLTAAERLLNSNKGLIVPQNFFIVGTINLDETTQMLSNKVLDRAHLIKIDTLSPSQAIDSTGYSSIFTNEDMYNKFSRIIPLNYYENFKDIYNTLAIPSTFKYPNSDDLINLLDVLYNELQTIDQSFGYRVIQEVFTYMITGFEFYDKDPIYLDTLLNNALNQKVLVKLHGNRRTLPMACNGLKAKLDEATFSEVFKRLDNLLFRLELRGQATFIS</sequence>
<evidence type="ECO:0008006" key="3">
    <source>
        <dbReference type="Google" id="ProtNLM"/>
    </source>
</evidence>
<reference evidence="1 2" key="1">
    <citation type="submission" date="2024-07" db="EMBL/GenBank/DDBJ databases">
        <title>Characterization of a bacterium isolated from hydrolysated instant sea cucumber by whole-genome sequencing and metabolomics.</title>
        <authorList>
            <person name="Luo X."/>
            <person name="Zhang Z."/>
            <person name="Zheng Z."/>
            <person name="Zhang W."/>
            <person name="Ming T."/>
            <person name="Jiao L."/>
            <person name="Su X."/>
            <person name="Kong F."/>
            <person name="Xu J."/>
        </authorList>
    </citation>
    <scope>NUCLEOTIDE SEQUENCE [LARGE SCALE GENOMIC DNA]</scope>
    <source>
        <strain evidence="1 2">XL-2024</strain>
    </source>
</reference>
<dbReference type="RefSeq" id="WP_368637175.1">
    <property type="nucleotide sequence ID" value="NZ_JBFRHK010000009.1"/>
</dbReference>
<dbReference type="SUPFAM" id="SSF52540">
    <property type="entry name" value="P-loop containing nucleoside triphosphate hydrolases"/>
    <property type="match status" value="1"/>
</dbReference>
<keyword evidence="2" id="KW-1185">Reference proteome</keyword>
<dbReference type="Gene3D" id="3.40.50.300">
    <property type="entry name" value="P-loop containing nucleotide triphosphate hydrolases"/>
    <property type="match status" value="1"/>
</dbReference>
<accession>A0ABV3W049</accession>
<dbReference type="Proteomes" id="UP001558534">
    <property type="component" value="Unassembled WGS sequence"/>
</dbReference>
<proteinExistence type="predicted"/>
<protein>
    <recommendedName>
        <fullName evidence="3">ATPase dynein-related AAA domain-containing protein</fullName>
    </recommendedName>
</protein>
<evidence type="ECO:0000313" key="1">
    <source>
        <dbReference type="EMBL" id="MEX3746545.1"/>
    </source>
</evidence>
<evidence type="ECO:0000313" key="2">
    <source>
        <dbReference type="Proteomes" id="UP001558534"/>
    </source>
</evidence>
<comment type="caution">
    <text evidence="1">The sequence shown here is derived from an EMBL/GenBank/DDBJ whole genome shotgun (WGS) entry which is preliminary data.</text>
</comment>